<gene>
    <name evidence="1" type="ORF">NYQ28_14415</name>
</gene>
<reference evidence="1 2" key="1">
    <citation type="submission" date="2022-08" db="EMBL/GenBank/DDBJ databases">
        <title>Taxonomy of Curtobacterium flaccumfaciens.</title>
        <authorList>
            <person name="Osdaghi E."/>
            <person name="Taghavi S.M."/>
            <person name="Hamidizade M."/>
            <person name="Abachi H."/>
            <person name="Fazliarab A."/>
            <person name="Baeyen S."/>
            <person name="Portier P."/>
            <person name="Van Vaerenbergh J."/>
            <person name="Jacques M.-A."/>
        </authorList>
    </citation>
    <scope>NUCLEOTIDE SEQUENCE [LARGE SCALE GENOMIC DNA]</scope>
    <source>
        <strain evidence="1 2">LMG8786T</strain>
    </source>
</reference>
<sequence length="156" mass="17135">MSDPDEWVLHPWPVWGDRVDFVANVRFGDSGPGTRRFEQLLLERRGADSAVLCCIPFFTYGYSLGDVVELVDAPEFGWSPGAVVERSDQWSMRAFLTEDAGAPALEQLLVRHGAVVETRGRLVAFSVQGIDRLGIVRGELDALGAAGLLAYETAWP</sequence>
<dbReference type="EMBL" id="JANVAD010000008">
    <property type="protein sequence ID" value="MCS6523762.1"/>
    <property type="molecule type" value="Genomic_DNA"/>
</dbReference>
<dbReference type="Pfam" id="PF14085">
    <property type="entry name" value="DUF4265"/>
    <property type="match status" value="1"/>
</dbReference>
<dbReference type="InterPro" id="IPR025361">
    <property type="entry name" value="DUF4265"/>
</dbReference>
<name>A0ABT2HKW3_9MICO</name>
<evidence type="ECO:0000313" key="1">
    <source>
        <dbReference type="EMBL" id="MCS6523762.1"/>
    </source>
</evidence>
<keyword evidence="2" id="KW-1185">Reference proteome</keyword>
<proteinExistence type="predicted"/>
<dbReference type="RefSeq" id="WP_167509958.1">
    <property type="nucleotide sequence ID" value="NZ_BMNV01000010.1"/>
</dbReference>
<protein>
    <submittedName>
        <fullName evidence="1">DUF4265 domain-containing protein</fullName>
    </submittedName>
</protein>
<organism evidence="1 2">
    <name type="scientific">Curtobacterium citreum</name>
    <dbReference type="NCBI Taxonomy" id="2036"/>
    <lineage>
        <taxon>Bacteria</taxon>
        <taxon>Bacillati</taxon>
        <taxon>Actinomycetota</taxon>
        <taxon>Actinomycetes</taxon>
        <taxon>Micrococcales</taxon>
        <taxon>Microbacteriaceae</taxon>
        <taxon>Curtobacterium</taxon>
    </lineage>
</organism>
<accession>A0ABT2HKW3</accession>
<evidence type="ECO:0000313" key="2">
    <source>
        <dbReference type="Proteomes" id="UP001652264"/>
    </source>
</evidence>
<comment type="caution">
    <text evidence="1">The sequence shown here is derived from an EMBL/GenBank/DDBJ whole genome shotgun (WGS) entry which is preliminary data.</text>
</comment>
<dbReference type="GeneID" id="95322544"/>
<dbReference type="Proteomes" id="UP001652264">
    <property type="component" value="Unassembled WGS sequence"/>
</dbReference>